<dbReference type="Proteomes" id="UP000648801">
    <property type="component" value="Unassembled WGS sequence"/>
</dbReference>
<keyword evidence="2" id="KW-1185">Reference proteome</keyword>
<proteinExistence type="predicted"/>
<comment type="caution">
    <text evidence="1">The sequence shown here is derived from an EMBL/GenBank/DDBJ whole genome shotgun (WGS) entry which is preliminary data.</text>
</comment>
<dbReference type="EMBL" id="BMJB01000006">
    <property type="protein sequence ID" value="GGA80684.1"/>
    <property type="molecule type" value="Genomic_DNA"/>
</dbReference>
<reference evidence="1" key="1">
    <citation type="journal article" date="2014" name="Int. J. Syst. Evol. Microbiol.">
        <title>Complete genome sequence of Corynebacterium casei LMG S-19264T (=DSM 44701T), isolated from a smear-ripened cheese.</title>
        <authorList>
            <consortium name="US DOE Joint Genome Institute (JGI-PGF)"/>
            <person name="Walter F."/>
            <person name="Albersmeier A."/>
            <person name="Kalinowski J."/>
            <person name="Ruckert C."/>
        </authorList>
    </citation>
    <scope>NUCLEOTIDE SEQUENCE</scope>
    <source>
        <strain evidence="1">CGMCC 1.15447</strain>
    </source>
</reference>
<protein>
    <submittedName>
        <fullName evidence="1">Uncharacterized protein</fullName>
    </submittedName>
</protein>
<accession>A0A916S201</accession>
<evidence type="ECO:0000313" key="1">
    <source>
        <dbReference type="EMBL" id="GGA80684.1"/>
    </source>
</evidence>
<evidence type="ECO:0000313" key="2">
    <source>
        <dbReference type="Proteomes" id="UP000648801"/>
    </source>
</evidence>
<sequence length="102" mass="12268">MHREEFLEIDPRYFAALVKEHQVKLRRADEMTEIMGAQIVAMVRRCGFIQFEEQLTAKDFMPSLWKNEASAKPKRLSRRQREKEIEDLRIYWKLAAGFKPKR</sequence>
<name>A0A916S201_9BACT</name>
<reference evidence="1" key="2">
    <citation type="submission" date="2020-09" db="EMBL/GenBank/DDBJ databases">
        <authorList>
            <person name="Sun Q."/>
            <person name="Zhou Y."/>
        </authorList>
    </citation>
    <scope>NUCLEOTIDE SEQUENCE</scope>
    <source>
        <strain evidence="1">CGMCC 1.15447</strain>
    </source>
</reference>
<gene>
    <name evidence="1" type="ORF">GCM10011507_34870</name>
</gene>
<dbReference type="RefSeq" id="WP_188760828.1">
    <property type="nucleotide sequence ID" value="NZ_BMJB01000006.1"/>
</dbReference>
<organism evidence="1 2">
    <name type="scientific">Edaphobacter acidisoli</name>
    <dbReference type="NCBI Taxonomy" id="2040573"/>
    <lineage>
        <taxon>Bacteria</taxon>
        <taxon>Pseudomonadati</taxon>
        <taxon>Acidobacteriota</taxon>
        <taxon>Terriglobia</taxon>
        <taxon>Terriglobales</taxon>
        <taxon>Acidobacteriaceae</taxon>
        <taxon>Edaphobacter</taxon>
    </lineage>
</organism>
<dbReference type="AlphaFoldDB" id="A0A916S201"/>